<dbReference type="Gene3D" id="3.40.50.1110">
    <property type="entry name" value="SGNH hydrolase"/>
    <property type="match status" value="1"/>
</dbReference>
<dbReference type="Gene3D" id="2.60.40.4070">
    <property type="match status" value="1"/>
</dbReference>
<name>A0A1F7FB84_UNCRA</name>
<dbReference type="Pfam" id="PF13472">
    <property type="entry name" value="Lipase_GDSL_2"/>
    <property type="match status" value="1"/>
</dbReference>
<dbReference type="Proteomes" id="UP000179243">
    <property type="component" value="Unassembled WGS sequence"/>
</dbReference>
<dbReference type="InterPro" id="IPR026444">
    <property type="entry name" value="Secre_tail"/>
</dbReference>
<dbReference type="SUPFAM" id="SSF52266">
    <property type="entry name" value="SGNH hydrolase"/>
    <property type="match status" value="1"/>
</dbReference>
<organism evidence="4 5">
    <name type="scientific">Candidatus Raymondbacteria bacterium RIFOXYD12_FULL_49_13</name>
    <dbReference type="NCBI Taxonomy" id="1817890"/>
    <lineage>
        <taxon>Bacteria</taxon>
        <taxon>Raymondiibacteriota</taxon>
    </lineage>
</organism>
<evidence type="ECO:0000256" key="1">
    <source>
        <dbReference type="SAM" id="SignalP"/>
    </source>
</evidence>
<protein>
    <recommendedName>
        <fullName evidence="6">FlgD Ig-like domain-containing protein</fullName>
    </recommendedName>
</protein>
<evidence type="ECO:0008006" key="6">
    <source>
        <dbReference type="Google" id="ProtNLM"/>
    </source>
</evidence>
<proteinExistence type="predicted"/>
<evidence type="ECO:0000313" key="5">
    <source>
        <dbReference type="Proteomes" id="UP000179243"/>
    </source>
</evidence>
<dbReference type="InterPro" id="IPR013830">
    <property type="entry name" value="SGNH_hydro"/>
</dbReference>
<dbReference type="InterPro" id="IPR036514">
    <property type="entry name" value="SGNH_hydro_sf"/>
</dbReference>
<dbReference type="EMBL" id="MFYX01000080">
    <property type="protein sequence ID" value="OGK03888.1"/>
    <property type="molecule type" value="Genomic_DNA"/>
</dbReference>
<evidence type="ECO:0000313" key="4">
    <source>
        <dbReference type="EMBL" id="OGK03888.1"/>
    </source>
</evidence>
<dbReference type="NCBIfam" id="TIGR04183">
    <property type="entry name" value="Por_Secre_tail"/>
    <property type="match status" value="1"/>
</dbReference>
<feature type="signal peptide" evidence="1">
    <location>
        <begin position="1"/>
        <end position="19"/>
    </location>
</feature>
<gene>
    <name evidence="4" type="ORF">A2519_00605</name>
</gene>
<dbReference type="AlphaFoldDB" id="A0A1F7FB84"/>
<sequence length="422" mass="46967">MRYITVIFIIISFCTLSQAAFDGSSYWPEFYPYLHCDQECIDSMINVNVRWQLNQGQNGWNKYRFGLIGNSVTNDGPFPSDLSEGTQPGGWWGSGIINCTRPDNSFWTAFLSETWGGPGISEQDHPWLYDLTCHRAENGNQSGANTAQGYTLLQNALDNLKPMWVTIMFGHNDGGRWDSGIRSSWDNMLQRALSNNVIPIIMSINPAKANMYGGLNCRPLSDSLRAYARVKRVPFLDWFGAAVDPLIGGCYDRPDTCTRDGVHPERSEYAGNFADYIMFAEYKRPRTLVPVCGILNVMLLEMTYELREKVIYPADLQATGIDNTGKGSGVTSPVLRLLPNPATASTILSYNVPNNFSGRIQVDVFDLKGTLVRNLVNADRTNGSYSITWDAKDNNGNAVTSGIYYVILRAGATVKTMKLAIF</sequence>
<evidence type="ECO:0000259" key="3">
    <source>
        <dbReference type="Pfam" id="PF13860"/>
    </source>
</evidence>
<reference evidence="4 5" key="1">
    <citation type="journal article" date="2016" name="Nat. Commun.">
        <title>Thousands of microbial genomes shed light on interconnected biogeochemical processes in an aquifer system.</title>
        <authorList>
            <person name="Anantharaman K."/>
            <person name="Brown C.T."/>
            <person name="Hug L.A."/>
            <person name="Sharon I."/>
            <person name="Castelle C.J."/>
            <person name="Probst A.J."/>
            <person name="Thomas B.C."/>
            <person name="Singh A."/>
            <person name="Wilkins M.J."/>
            <person name="Karaoz U."/>
            <person name="Brodie E.L."/>
            <person name="Williams K.H."/>
            <person name="Hubbard S.S."/>
            <person name="Banfield J.F."/>
        </authorList>
    </citation>
    <scope>NUCLEOTIDE SEQUENCE [LARGE SCALE GENOMIC DNA]</scope>
</reference>
<dbReference type="Pfam" id="PF13860">
    <property type="entry name" value="FlgD_ig"/>
    <property type="match status" value="1"/>
</dbReference>
<feature type="domain" description="FlgD/Vpr Ig-like" evidence="3">
    <location>
        <begin position="355"/>
        <end position="408"/>
    </location>
</feature>
<evidence type="ECO:0000259" key="2">
    <source>
        <dbReference type="Pfam" id="PF13472"/>
    </source>
</evidence>
<feature type="chain" id="PRO_5009528572" description="FlgD Ig-like domain-containing protein" evidence="1">
    <location>
        <begin position="20"/>
        <end position="422"/>
    </location>
</feature>
<keyword evidence="1" id="KW-0732">Signal</keyword>
<comment type="caution">
    <text evidence="4">The sequence shown here is derived from an EMBL/GenBank/DDBJ whole genome shotgun (WGS) entry which is preliminary data.</text>
</comment>
<accession>A0A1F7FB84</accession>
<feature type="domain" description="SGNH hydrolase-type esterase" evidence="2">
    <location>
        <begin position="126"/>
        <end position="265"/>
    </location>
</feature>
<dbReference type="InterPro" id="IPR025965">
    <property type="entry name" value="FlgD/Vpr_Ig-like"/>
</dbReference>